<name>U7D2N6_9BACT</name>
<dbReference type="GO" id="GO:0051607">
    <property type="term" value="P:defense response to virus"/>
    <property type="evidence" value="ECO:0007669"/>
    <property type="project" value="UniProtKB-KW"/>
</dbReference>
<dbReference type="eggNOG" id="COG1336">
    <property type="taxonomic scope" value="Bacteria"/>
</dbReference>
<dbReference type="Proteomes" id="UP000017148">
    <property type="component" value="Unassembled WGS sequence"/>
</dbReference>
<dbReference type="RefSeq" id="WP_022637736.1">
    <property type="nucleotide sequence ID" value="NZ_ASJR01000033.1"/>
</dbReference>
<feature type="domain" description="CRISPR type III-associated protein" evidence="2">
    <location>
        <begin position="12"/>
        <end position="283"/>
    </location>
</feature>
<organism evidence="3 4">
    <name type="scientific">Chitinivibrio alkaliphilus ACht1</name>
    <dbReference type="NCBI Taxonomy" id="1313304"/>
    <lineage>
        <taxon>Bacteria</taxon>
        <taxon>Pseudomonadati</taxon>
        <taxon>Fibrobacterota</taxon>
        <taxon>Chitinivibrionia</taxon>
        <taxon>Chitinivibrionales</taxon>
        <taxon>Chitinivibrionaceae</taxon>
        <taxon>Chitinivibrio</taxon>
    </lineage>
</organism>
<sequence>MYKQQNSDVISFYAISPVHAGSGSSTGVVDLPIQRERHTNWPHIQASGVKGAMRAHFEKFSNSIADVKDSKQQEEITNKIFGAENFEGDILPGAISVSDAKLLAFPMRSNAYPFVWITSPAVLKRALRDLEMVNLAAHDKIQSVDGTDALALAGGITGDVLLEDYEVTVSAEIELPESLKKLLSGADKLLLVSDEVFNYGVSNCTEVQTQIKIDQKTGTATDGALRYEELLPADSILYSVLMYGNTRDTSEMPAESLIQYLKNEVITTHIQMGGDETLGRGMFKIQWVKEA</sequence>
<evidence type="ECO:0000313" key="3">
    <source>
        <dbReference type="EMBL" id="ERP30774.1"/>
    </source>
</evidence>
<keyword evidence="1" id="KW-0051">Antiviral defense</keyword>
<dbReference type="STRING" id="1313304.CALK_2381"/>
<dbReference type="EMBL" id="ASJR01000033">
    <property type="protein sequence ID" value="ERP30774.1"/>
    <property type="molecule type" value="Genomic_DNA"/>
</dbReference>
<dbReference type="OrthoDB" id="9789361at2"/>
<protein>
    <submittedName>
        <fullName evidence="3">CRISPR/Cas system-associated RAMP superfamily protein Cmr4</fullName>
    </submittedName>
</protein>
<evidence type="ECO:0000256" key="1">
    <source>
        <dbReference type="ARBA" id="ARBA00023118"/>
    </source>
</evidence>
<accession>U7D2N6</accession>
<proteinExistence type="predicted"/>
<evidence type="ECO:0000313" key="4">
    <source>
        <dbReference type="Proteomes" id="UP000017148"/>
    </source>
</evidence>
<dbReference type="Pfam" id="PF03787">
    <property type="entry name" value="RAMPs"/>
    <property type="match status" value="1"/>
</dbReference>
<evidence type="ECO:0000259" key="2">
    <source>
        <dbReference type="Pfam" id="PF03787"/>
    </source>
</evidence>
<dbReference type="PANTHER" id="PTHR36700">
    <property type="entry name" value="CRISPR SYSTEM CMR SUBUNIT CMR4"/>
    <property type="match status" value="1"/>
</dbReference>
<dbReference type="AlphaFoldDB" id="U7D2N6"/>
<gene>
    <name evidence="3" type="ORF">CALK_2381</name>
</gene>
<dbReference type="PANTHER" id="PTHR36700:SF1">
    <property type="entry name" value="CRISPR SYSTEM CMR SUBUNIT CMR4"/>
    <property type="match status" value="1"/>
</dbReference>
<dbReference type="NCBIfam" id="TIGR02580">
    <property type="entry name" value="cas_RAMP_Cmr4"/>
    <property type="match status" value="1"/>
</dbReference>
<reference evidence="3 4" key="1">
    <citation type="journal article" date="2013" name="Environ. Microbiol.">
        <title>Genome analysis of Chitinivibrio alkaliphilus gen. nov., sp. nov., a novel extremely haloalkaliphilic anaerobic chitinolytic bacterium from the candidate phylum Termite Group 3.</title>
        <authorList>
            <person name="Sorokin D.Y."/>
            <person name="Gumerov V.M."/>
            <person name="Rakitin A.L."/>
            <person name="Beletsky A.V."/>
            <person name="Damste J.S."/>
            <person name="Muyzer G."/>
            <person name="Mardanov A.V."/>
            <person name="Ravin N.V."/>
        </authorList>
    </citation>
    <scope>NUCLEOTIDE SEQUENCE [LARGE SCALE GENOMIC DNA]</scope>
    <source>
        <strain evidence="3 4">ACht1</strain>
    </source>
</reference>
<dbReference type="InterPro" id="IPR005537">
    <property type="entry name" value="RAMP_III_fam"/>
</dbReference>
<keyword evidence="4" id="KW-1185">Reference proteome</keyword>
<dbReference type="PATRIC" id="fig|1313304.3.peg.2269"/>
<comment type="caution">
    <text evidence="3">The sequence shown here is derived from an EMBL/GenBank/DDBJ whole genome shotgun (WGS) entry which is preliminary data.</text>
</comment>
<dbReference type="InterPro" id="IPR013410">
    <property type="entry name" value="CRISPR-assoc_RAMP_Cmr4"/>
</dbReference>